<feature type="signal peptide" evidence="10">
    <location>
        <begin position="1"/>
        <end position="18"/>
    </location>
</feature>
<evidence type="ECO:0000256" key="2">
    <source>
        <dbReference type="ARBA" id="ARBA00011738"/>
    </source>
</evidence>
<dbReference type="FunFam" id="3.20.20.80:FF:000013">
    <property type="entry name" value="lactase-phlorizin hydrolase"/>
    <property type="match status" value="1"/>
</dbReference>
<dbReference type="EC" id="3.2.1.21" evidence="3"/>
<dbReference type="GO" id="GO:0005975">
    <property type="term" value="P:carbohydrate metabolic process"/>
    <property type="evidence" value="ECO:0007669"/>
    <property type="project" value="InterPro"/>
</dbReference>
<dbReference type="PROSITE" id="PS00572">
    <property type="entry name" value="GLYCOSYL_HYDROL_F1_1"/>
    <property type="match status" value="1"/>
</dbReference>
<dbReference type="PANTHER" id="PTHR10353:SF36">
    <property type="entry name" value="LP05116P"/>
    <property type="match status" value="1"/>
</dbReference>
<evidence type="ECO:0000256" key="9">
    <source>
        <dbReference type="RuleBase" id="RU004468"/>
    </source>
</evidence>
<feature type="chain" id="PRO_5012110591" description="beta-glucosidase" evidence="10">
    <location>
        <begin position="19"/>
        <end position="510"/>
    </location>
</feature>
<dbReference type="InterPro" id="IPR001360">
    <property type="entry name" value="Glyco_hydro_1"/>
</dbReference>
<dbReference type="SUPFAM" id="SSF51445">
    <property type="entry name" value="(Trans)glycosidases"/>
    <property type="match status" value="1"/>
</dbReference>
<keyword evidence="6 9" id="KW-0326">Glycosidase</keyword>
<comment type="similarity">
    <text evidence="1 8">Belongs to the glycosyl hydrolase 1 family.</text>
</comment>
<evidence type="ECO:0000256" key="10">
    <source>
        <dbReference type="SAM" id="SignalP"/>
    </source>
</evidence>
<comment type="subunit">
    <text evidence="2">Homodimer.</text>
</comment>
<accession>A0A2A4JPS5</accession>
<organism evidence="11">
    <name type="scientific">Heliothis virescens</name>
    <name type="common">Tobacco budworm moth</name>
    <dbReference type="NCBI Taxonomy" id="7102"/>
    <lineage>
        <taxon>Eukaryota</taxon>
        <taxon>Metazoa</taxon>
        <taxon>Ecdysozoa</taxon>
        <taxon>Arthropoda</taxon>
        <taxon>Hexapoda</taxon>
        <taxon>Insecta</taxon>
        <taxon>Pterygota</taxon>
        <taxon>Neoptera</taxon>
        <taxon>Endopterygota</taxon>
        <taxon>Lepidoptera</taxon>
        <taxon>Glossata</taxon>
        <taxon>Ditrysia</taxon>
        <taxon>Noctuoidea</taxon>
        <taxon>Noctuidae</taxon>
        <taxon>Heliothinae</taxon>
        <taxon>Heliothis</taxon>
    </lineage>
</organism>
<proteinExistence type="inferred from homology"/>
<dbReference type="STRING" id="7102.A0A2A4JPS5"/>
<evidence type="ECO:0000256" key="3">
    <source>
        <dbReference type="ARBA" id="ARBA00012744"/>
    </source>
</evidence>
<dbReference type="Gene3D" id="3.20.20.80">
    <property type="entry name" value="Glycosidases"/>
    <property type="match status" value="1"/>
</dbReference>
<keyword evidence="5" id="KW-0325">Glycoprotein</keyword>
<evidence type="ECO:0000256" key="1">
    <source>
        <dbReference type="ARBA" id="ARBA00010838"/>
    </source>
</evidence>
<protein>
    <recommendedName>
        <fullName evidence="3">beta-glucosidase</fullName>
        <ecNumber evidence="3">3.2.1.21</ecNumber>
    </recommendedName>
</protein>
<evidence type="ECO:0000256" key="5">
    <source>
        <dbReference type="ARBA" id="ARBA00023180"/>
    </source>
</evidence>
<dbReference type="PANTHER" id="PTHR10353">
    <property type="entry name" value="GLYCOSYL HYDROLASE"/>
    <property type="match status" value="1"/>
</dbReference>
<dbReference type="EMBL" id="NWSH01000819">
    <property type="protein sequence ID" value="PCG74065.1"/>
    <property type="molecule type" value="Genomic_DNA"/>
</dbReference>
<dbReference type="GO" id="GO:0008422">
    <property type="term" value="F:beta-glucosidase activity"/>
    <property type="evidence" value="ECO:0007669"/>
    <property type="project" value="TreeGrafter"/>
</dbReference>
<evidence type="ECO:0000256" key="7">
    <source>
        <dbReference type="PROSITE-ProRule" id="PRU10055"/>
    </source>
</evidence>
<comment type="caution">
    <text evidence="11">The sequence shown here is derived from an EMBL/GenBank/DDBJ whole genome shotgun (WGS) entry which is preliminary data.</text>
</comment>
<dbReference type="Pfam" id="PF00232">
    <property type="entry name" value="Glyco_hydro_1"/>
    <property type="match status" value="1"/>
</dbReference>
<dbReference type="PRINTS" id="PR00131">
    <property type="entry name" value="GLHYDRLASE1"/>
</dbReference>
<dbReference type="InterPro" id="IPR033132">
    <property type="entry name" value="GH_1_N_CS"/>
</dbReference>
<sequence length="510" mass="59431">MFLRSTCFLFLLFALSECKITQTARHDVRKFPESFLFGTSTASYQVEGGWDSDGKSENIWDHMTHADPCVIADCSNGDVANDSYNKYKRDVEMMRELGLDFYRFSLSWTRILPTSFPDHINEAGVQYYKNLIDEMLKYNIEPMVTLYHWDLPQRLQDLGGWTNPQVVDWFADYARVVFGLYGDKVTYWITINEPREICYQGYGAATKAPRLNFKGVAEYMCAKNLLLAHAKAYHIYDQEFRPKYNGSIFISFSAQFHEPETEEHIQAAYESNQCEWGVYTHPIFSDAGDFPPVLKEKVAAKSAEQGLFRSRLPEFTPEEVEYIKGSSDFFGLNHYTTYLVYRNESVIGRYDVPSFYDDLGNIHYQPDTWDRGASGFLKVIPWGFYKLLTQIRNDYSNPPVIITENGFSSYGGLNDDDRISYIRLYLDALLDAIDEGSDIRAYTVWSIMDNFEWLQGYTERFGLYEVDYESPERTRTPRKSAFMYKEIVRRRALDWHYEPDTTVMTIDEGH</sequence>
<gene>
    <name evidence="11" type="ORF">B5V51_13941</name>
</gene>
<evidence type="ECO:0000256" key="6">
    <source>
        <dbReference type="ARBA" id="ARBA00023295"/>
    </source>
</evidence>
<evidence type="ECO:0000313" key="11">
    <source>
        <dbReference type="EMBL" id="PCG74065.1"/>
    </source>
</evidence>
<evidence type="ECO:0000256" key="4">
    <source>
        <dbReference type="ARBA" id="ARBA00022801"/>
    </source>
</evidence>
<feature type="active site" description="Nucleophile" evidence="7">
    <location>
        <position position="404"/>
    </location>
</feature>
<name>A0A2A4JPS5_HELVI</name>
<dbReference type="InterPro" id="IPR018120">
    <property type="entry name" value="Glyco_hydro_1_AS"/>
</dbReference>
<keyword evidence="4 9" id="KW-0378">Hydrolase</keyword>
<evidence type="ECO:0000256" key="8">
    <source>
        <dbReference type="RuleBase" id="RU003690"/>
    </source>
</evidence>
<dbReference type="AlphaFoldDB" id="A0A2A4JPS5"/>
<reference evidence="11" key="1">
    <citation type="submission" date="2017-09" db="EMBL/GenBank/DDBJ databases">
        <title>Contemporary evolution of a Lepidopteran species, Heliothis virescens, in response to modern agricultural practices.</title>
        <authorList>
            <person name="Fritz M.L."/>
            <person name="Deyonke A.M."/>
            <person name="Papanicolaou A."/>
            <person name="Micinski S."/>
            <person name="Westbrook J."/>
            <person name="Gould F."/>
        </authorList>
    </citation>
    <scope>NUCLEOTIDE SEQUENCE [LARGE SCALE GENOMIC DNA]</scope>
    <source>
        <strain evidence="11">HvINT-</strain>
        <tissue evidence="11">Whole body</tissue>
    </source>
</reference>
<dbReference type="InterPro" id="IPR017853">
    <property type="entry name" value="GH"/>
</dbReference>
<dbReference type="PROSITE" id="PS00653">
    <property type="entry name" value="GLYCOSYL_HYDROL_F1_2"/>
    <property type="match status" value="1"/>
</dbReference>
<keyword evidence="10" id="KW-0732">Signal</keyword>